<dbReference type="Pfam" id="PF07714">
    <property type="entry name" value="PK_Tyr_Ser-Thr"/>
    <property type="match status" value="1"/>
</dbReference>
<evidence type="ECO:0000256" key="2">
    <source>
        <dbReference type="ARBA" id="ARBA00022840"/>
    </source>
</evidence>
<keyword evidence="5" id="KW-0808">Transferase</keyword>
<evidence type="ECO:0000259" key="4">
    <source>
        <dbReference type="PROSITE" id="PS50011"/>
    </source>
</evidence>
<keyword evidence="1" id="KW-0547">Nucleotide-binding</keyword>
<comment type="caution">
    <text evidence="5">The sequence shown here is derived from an EMBL/GenBank/DDBJ whole genome shotgun (WGS) entry which is preliminary data.</text>
</comment>
<evidence type="ECO:0000313" key="5">
    <source>
        <dbReference type="EMBL" id="OQR82569.1"/>
    </source>
</evidence>
<dbReference type="Gene3D" id="1.10.510.10">
    <property type="entry name" value="Transferase(Phosphotransferase) domain 1"/>
    <property type="match status" value="1"/>
</dbReference>
<feature type="region of interest" description="Disordered" evidence="3">
    <location>
        <begin position="1"/>
        <end position="50"/>
    </location>
</feature>
<dbReference type="GO" id="GO:0004674">
    <property type="term" value="F:protein serine/threonine kinase activity"/>
    <property type="evidence" value="ECO:0007669"/>
    <property type="project" value="TreeGrafter"/>
</dbReference>
<feature type="domain" description="Protein kinase" evidence="4">
    <location>
        <begin position="69"/>
        <end position="330"/>
    </location>
</feature>
<dbReference type="EMBL" id="JNBR01002432">
    <property type="protein sequence ID" value="OQR82569.1"/>
    <property type="molecule type" value="Genomic_DNA"/>
</dbReference>
<dbReference type="SMART" id="SM00220">
    <property type="entry name" value="S_TKc"/>
    <property type="match status" value="1"/>
</dbReference>
<dbReference type="InterPro" id="IPR008271">
    <property type="entry name" value="Ser/Thr_kinase_AS"/>
</dbReference>
<feature type="compositionally biased region" description="Basic and acidic residues" evidence="3">
    <location>
        <begin position="17"/>
        <end position="27"/>
    </location>
</feature>
<keyword evidence="2" id="KW-0067">ATP-binding</keyword>
<evidence type="ECO:0000313" key="6">
    <source>
        <dbReference type="Proteomes" id="UP000243579"/>
    </source>
</evidence>
<reference evidence="5 6" key="1">
    <citation type="journal article" date="2014" name="Genome Biol. Evol.">
        <title>The secreted proteins of Achlya hypogyna and Thraustotheca clavata identify the ancestral oomycete secretome and reveal gene acquisitions by horizontal gene transfer.</title>
        <authorList>
            <person name="Misner I."/>
            <person name="Blouin N."/>
            <person name="Leonard G."/>
            <person name="Richards T.A."/>
            <person name="Lane C.E."/>
        </authorList>
    </citation>
    <scope>NUCLEOTIDE SEQUENCE [LARGE SCALE GENOMIC DNA]</scope>
    <source>
        <strain evidence="5 6">ATCC 48635</strain>
    </source>
</reference>
<dbReference type="Proteomes" id="UP000243579">
    <property type="component" value="Unassembled WGS sequence"/>
</dbReference>
<name>A0A1V9YA60_ACHHY</name>
<dbReference type="GO" id="GO:0005524">
    <property type="term" value="F:ATP binding"/>
    <property type="evidence" value="ECO:0007669"/>
    <property type="project" value="UniProtKB-KW"/>
</dbReference>
<dbReference type="PROSITE" id="PS50011">
    <property type="entry name" value="PROTEIN_KINASE_DOM"/>
    <property type="match status" value="1"/>
</dbReference>
<dbReference type="InterPro" id="IPR001245">
    <property type="entry name" value="Ser-Thr/Tyr_kinase_cat_dom"/>
</dbReference>
<dbReference type="PROSITE" id="PS00108">
    <property type="entry name" value="PROTEIN_KINASE_ST"/>
    <property type="match status" value="1"/>
</dbReference>
<dbReference type="PRINTS" id="PR00109">
    <property type="entry name" value="TYRKINASE"/>
</dbReference>
<sequence>MGNKTSKSKSYPPTPDVKPHPTPDARPRPPTTPPTRPPPTPPKPSKSVVGTMLGTDISLRRAAITFDDLRFGKRLAQGACGEVFMGDYHGTPVVIKKMLQQQINATNVALFANEIQLLSTLRHPNIILFIGASADSQENLCLVTEFMERGDLATLLHDPSIALRWQEPLLRFVVDICRGMAYLHSQTPKYIHRDLKAANILISSNLQVAKIADFGFVRLLTDDALSLRGTPLWTAPEIHRGETYTEKADVFSFGIVLAEILTRKAPYAELNIGRRGAQRLLHDIAYKQLRPTLPVDAPKSIESIYQRCVLDDPAGRPGFDQLIVEFDSLVRKEIETLDL</sequence>
<dbReference type="InterPro" id="IPR051681">
    <property type="entry name" value="Ser/Thr_Kinases-Pseudokinases"/>
</dbReference>
<keyword evidence="5" id="KW-0418">Kinase</keyword>
<dbReference type="AlphaFoldDB" id="A0A1V9YA60"/>
<dbReference type="PANTHER" id="PTHR44329">
    <property type="entry name" value="SERINE/THREONINE-PROTEIN KINASE TNNI3K-RELATED"/>
    <property type="match status" value="1"/>
</dbReference>
<evidence type="ECO:0000256" key="3">
    <source>
        <dbReference type="SAM" id="MobiDB-lite"/>
    </source>
</evidence>
<keyword evidence="6" id="KW-1185">Reference proteome</keyword>
<dbReference type="SUPFAM" id="SSF56112">
    <property type="entry name" value="Protein kinase-like (PK-like)"/>
    <property type="match status" value="1"/>
</dbReference>
<evidence type="ECO:0000256" key="1">
    <source>
        <dbReference type="ARBA" id="ARBA00022741"/>
    </source>
</evidence>
<dbReference type="InterPro" id="IPR011009">
    <property type="entry name" value="Kinase-like_dom_sf"/>
</dbReference>
<accession>A0A1V9YA60</accession>
<dbReference type="Gene3D" id="3.30.200.20">
    <property type="entry name" value="Phosphorylase Kinase, domain 1"/>
    <property type="match status" value="1"/>
</dbReference>
<protein>
    <submittedName>
        <fullName evidence="5">Protein kinase</fullName>
    </submittedName>
</protein>
<dbReference type="STRING" id="1202772.A0A1V9YA60"/>
<proteinExistence type="predicted"/>
<dbReference type="InterPro" id="IPR000719">
    <property type="entry name" value="Prot_kinase_dom"/>
</dbReference>
<dbReference type="CDD" id="cd13999">
    <property type="entry name" value="STKc_MAP3K-like"/>
    <property type="match status" value="1"/>
</dbReference>
<dbReference type="PANTHER" id="PTHR44329:SF298">
    <property type="entry name" value="MIXED LINEAGE KINASE DOMAIN-LIKE PROTEIN"/>
    <property type="match status" value="1"/>
</dbReference>
<feature type="compositionally biased region" description="Pro residues" evidence="3">
    <location>
        <begin position="28"/>
        <end position="44"/>
    </location>
</feature>
<organism evidence="5 6">
    <name type="scientific">Achlya hypogyna</name>
    <name type="common">Oomycete</name>
    <name type="synonym">Protoachlya hypogyna</name>
    <dbReference type="NCBI Taxonomy" id="1202772"/>
    <lineage>
        <taxon>Eukaryota</taxon>
        <taxon>Sar</taxon>
        <taxon>Stramenopiles</taxon>
        <taxon>Oomycota</taxon>
        <taxon>Saprolegniomycetes</taxon>
        <taxon>Saprolegniales</taxon>
        <taxon>Achlyaceae</taxon>
        <taxon>Achlya</taxon>
    </lineage>
</organism>
<gene>
    <name evidence="5" type="ORF">ACHHYP_15851</name>
</gene>
<feature type="compositionally biased region" description="Polar residues" evidence="3">
    <location>
        <begin position="1"/>
        <end position="11"/>
    </location>
</feature>
<dbReference type="OrthoDB" id="339325at2759"/>